<dbReference type="PANTHER" id="PTHR10996:SF277">
    <property type="entry name" value="GLYOXYLATE REDUCTASE_HYDROXYPYRUVATE REDUCTASE"/>
    <property type="match status" value="1"/>
</dbReference>
<accession>A0AAD2HI02</accession>
<dbReference type="PANTHER" id="PTHR10996">
    <property type="entry name" value="2-HYDROXYACID DEHYDROGENASE-RELATED"/>
    <property type="match status" value="1"/>
</dbReference>
<dbReference type="GO" id="GO:0016618">
    <property type="term" value="F:hydroxypyruvate reductase [NAD(P)H] activity"/>
    <property type="evidence" value="ECO:0007669"/>
    <property type="project" value="TreeGrafter"/>
</dbReference>
<dbReference type="InterPro" id="IPR036291">
    <property type="entry name" value="NAD(P)-bd_dom_sf"/>
</dbReference>
<feature type="domain" description="D-isomer specific 2-hydroxyacid dehydrogenase catalytic" evidence="2">
    <location>
        <begin position="8"/>
        <end position="182"/>
    </location>
</feature>
<gene>
    <name evidence="3" type="ORF">MYCIT1_LOCUS24248</name>
</gene>
<keyword evidence="4" id="KW-1185">Reference proteome</keyword>
<dbReference type="Gene3D" id="3.40.50.720">
    <property type="entry name" value="NAD(P)-binding Rossmann-like Domain"/>
    <property type="match status" value="2"/>
</dbReference>
<dbReference type="SUPFAM" id="SSF52283">
    <property type="entry name" value="Formate/glycerate dehydrogenase catalytic domain-like"/>
    <property type="match status" value="1"/>
</dbReference>
<keyword evidence="1" id="KW-0560">Oxidoreductase</keyword>
<dbReference type="InterPro" id="IPR050223">
    <property type="entry name" value="D-isomer_2-hydroxyacid_DH"/>
</dbReference>
<dbReference type="Pfam" id="PF00389">
    <property type="entry name" value="2-Hacid_dh"/>
    <property type="match status" value="1"/>
</dbReference>
<sequence>MSSSKPKVIVCKTLGQATPILMQHKDVVDFVIWDRDEACDRAWLLENIKGAAGLMVLLGEKVDQELLDAAGPTLRVVSTVSVGYEHIDLPLTVSRGVRVGYTPNVLTEAVADVAVMLALMASRSDGQIYNLVKTGSWAQPSLVWSPFLFCGPQLSTTSTSPTRTVGFLGFGRIAQATLKRLAAFGITHCIYSGNPKSGNTISAAHAERDAALKKKLELQSIERVDLDRLALESDLVILLTPGGKDTYHAIGEDFLKKMKPMSVIVNAG</sequence>
<dbReference type="SUPFAM" id="SSF51735">
    <property type="entry name" value="NAD(P)-binding Rossmann-fold domains"/>
    <property type="match status" value="1"/>
</dbReference>
<dbReference type="EMBL" id="CAVNYO010000405">
    <property type="protein sequence ID" value="CAK5276127.1"/>
    <property type="molecule type" value="Genomic_DNA"/>
</dbReference>
<dbReference type="AlphaFoldDB" id="A0AAD2HI02"/>
<dbReference type="GO" id="GO:0051287">
    <property type="term" value="F:NAD binding"/>
    <property type="evidence" value="ECO:0007669"/>
    <property type="project" value="InterPro"/>
</dbReference>
<protein>
    <recommendedName>
        <fullName evidence="2">D-isomer specific 2-hydroxyacid dehydrogenase catalytic domain-containing protein</fullName>
    </recommendedName>
</protein>
<reference evidence="3" key="1">
    <citation type="submission" date="2023-11" db="EMBL/GenBank/DDBJ databases">
        <authorList>
            <person name="De Vega J J."/>
            <person name="De Vega J J."/>
        </authorList>
    </citation>
    <scope>NUCLEOTIDE SEQUENCE</scope>
</reference>
<comment type="caution">
    <text evidence="3">The sequence shown here is derived from an EMBL/GenBank/DDBJ whole genome shotgun (WGS) entry which is preliminary data.</text>
</comment>
<evidence type="ECO:0000256" key="1">
    <source>
        <dbReference type="ARBA" id="ARBA00023002"/>
    </source>
</evidence>
<dbReference type="Proteomes" id="UP001295794">
    <property type="component" value="Unassembled WGS sequence"/>
</dbReference>
<dbReference type="GO" id="GO:0005829">
    <property type="term" value="C:cytosol"/>
    <property type="evidence" value="ECO:0007669"/>
    <property type="project" value="TreeGrafter"/>
</dbReference>
<evidence type="ECO:0000313" key="4">
    <source>
        <dbReference type="Proteomes" id="UP001295794"/>
    </source>
</evidence>
<dbReference type="InterPro" id="IPR006139">
    <property type="entry name" value="D-isomer_2_OHA_DH_cat_dom"/>
</dbReference>
<name>A0AAD2HI02_9AGAR</name>
<proteinExistence type="predicted"/>
<evidence type="ECO:0000313" key="3">
    <source>
        <dbReference type="EMBL" id="CAK5276127.1"/>
    </source>
</evidence>
<evidence type="ECO:0000259" key="2">
    <source>
        <dbReference type="Pfam" id="PF00389"/>
    </source>
</evidence>
<organism evidence="3 4">
    <name type="scientific">Mycena citricolor</name>
    <dbReference type="NCBI Taxonomy" id="2018698"/>
    <lineage>
        <taxon>Eukaryota</taxon>
        <taxon>Fungi</taxon>
        <taxon>Dikarya</taxon>
        <taxon>Basidiomycota</taxon>
        <taxon>Agaricomycotina</taxon>
        <taxon>Agaricomycetes</taxon>
        <taxon>Agaricomycetidae</taxon>
        <taxon>Agaricales</taxon>
        <taxon>Marasmiineae</taxon>
        <taxon>Mycenaceae</taxon>
        <taxon>Mycena</taxon>
    </lineage>
</organism>
<dbReference type="GO" id="GO:0030267">
    <property type="term" value="F:glyoxylate reductase (NADPH) activity"/>
    <property type="evidence" value="ECO:0007669"/>
    <property type="project" value="TreeGrafter"/>
</dbReference>